<gene>
    <name evidence="2" type="ORF">FJ657_10710</name>
</gene>
<proteinExistence type="predicted"/>
<keyword evidence="1" id="KW-1133">Transmembrane helix</keyword>
<dbReference type="Pfam" id="PF11298">
    <property type="entry name" value="DUF3099"/>
    <property type="match status" value="1"/>
</dbReference>
<protein>
    <submittedName>
        <fullName evidence="2">DUF3099 domain-containing protein</fullName>
    </submittedName>
</protein>
<dbReference type="Proteomes" id="UP000316252">
    <property type="component" value="Unassembled WGS sequence"/>
</dbReference>
<dbReference type="OrthoDB" id="4229919at2"/>
<reference evidence="2 3" key="1">
    <citation type="submission" date="2019-06" db="EMBL/GenBank/DDBJ databases">
        <authorList>
            <person name="Li F."/>
        </authorList>
    </citation>
    <scope>NUCLEOTIDE SEQUENCE [LARGE SCALE GENOMIC DNA]</scope>
    <source>
        <strain evidence="2 3">10F1D-1</strain>
    </source>
</reference>
<name>A0A506XTU7_9MICO</name>
<organism evidence="2 3">
    <name type="scientific">Schumannella soli</name>
    <dbReference type="NCBI Taxonomy" id="2590779"/>
    <lineage>
        <taxon>Bacteria</taxon>
        <taxon>Bacillati</taxon>
        <taxon>Actinomycetota</taxon>
        <taxon>Actinomycetes</taxon>
        <taxon>Micrococcales</taxon>
        <taxon>Microbacteriaceae</taxon>
        <taxon>Schumannella</taxon>
    </lineage>
</organism>
<keyword evidence="3" id="KW-1185">Reference proteome</keyword>
<accession>A0A506XTU7</accession>
<keyword evidence="1" id="KW-0472">Membrane</keyword>
<evidence type="ECO:0000313" key="2">
    <source>
        <dbReference type="EMBL" id="TPW76254.1"/>
    </source>
</evidence>
<dbReference type="RefSeq" id="WP_141163610.1">
    <property type="nucleotide sequence ID" value="NZ_VHQG01000002.1"/>
</dbReference>
<dbReference type="AlphaFoldDB" id="A0A506XTU7"/>
<comment type="caution">
    <text evidence="2">The sequence shown here is derived from an EMBL/GenBank/DDBJ whole genome shotgun (WGS) entry which is preliminary data.</text>
</comment>
<keyword evidence="1" id="KW-0812">Transmembrane</keyword>
<evidence type="ECO:0000313" key="3">
    <source>
        <dbReference type="Proteomes" id="UP000316252"/>
    </source>
</evidence>
<dbReference type="EMBL" id="VHQG01000002">
    <property type="protein sequence ID" value="TPW76254.1"/>
    <property type="molecule type" value="Genomic_DNA"/>
</dbReference>
<sequence length="93" mass="10398">MRHESAAVTELPISPEQERRSRMIKYVVAMTIRVVCVILCVVVKGWWLVLPILGAVFLPYFAVVIANAAGPRTTRRVARPGAVVKVTRRDRDA</sequence>
<feature type="transmembrane region" description="Helical" evidence="1">
    <location>
        <begin position="52"/>
        <end position="70"/>
    </location>
</feature>
<dbReference type="InterPro" id="IPR021449">
    <property type="entry name" value="DUF3099"/>
</dbReference>
<feature type="transmembrane region" description="Helical" evidence="1">
    <location>
        <begin position="26"/>
        <end position="46"/>
    </location>
</feature>
<evidence type="ECO:0000256" key="1">
    <source>
        <dbReference type="SAM" id="Phobius"/>
    </source>
</evidence>